<dbReference type="EMBL" id="CP003058">
    <property type="protein sequence ID" value="AEQ21345.1"/>
    <property type="molecule type" value="Genomic_DNA"/>
</dbReference>
<protein>
    <submittedName>
        <fullName evidence="1">Uncharacterized protein</fullName>
    </submittedName>
</protein>
<dbReference type="InParanoid" id="G4Q6J7"/>
<reference evidence="1 2" key="1">
    <citation type="journal article" date="2011" name="J. Bacteriol.">
        <title>Complete genome sequence of Acidaminococcus intestini RYC-MR95, a Gram-negative bacterium from the phylum Firmicutes.</title>
        <authorList>
            <person name="D'Auria G."/>
            <person name="Galan J.C."/>
            <person name="Rodriguez-Alcayna M."/>
            <person name="Moya A."/>
            <person name="Baquero F."/>
            <person name="Latorre A."/>
        </authorList>
    </citation>
    <scope>NUCLEOTIDE SEQUENCE [LARGE SCALE GENOMIC DNA]</scope>
    <source>
        <strain evidence="1 2">RyC-MR95</strain>
    </source>
</reference>
<keyword evidence="2" id="KW-1185">Reference proteome</keyword>
<dbReference type="KEGG" id="ain:Acin_0092"/>
<dbReference type="AlphaFoldDB" id="G4Q6J7"/>
<name>G4Q6J7_ACIIR</name>
<evidence type="ECO:0000313" key="2">
    <source>
        <dbReference type="Proteomes" id="UP000007093"/>
    </source>
</evidence>
<dbReference type="RefSeq" id="WP_009015623.1">
    <property type="nucleotide sequence ID" value="NC_016077.1"/>
</dbReference>
<dbReference type="PATRIC" id="fig|568816.4.peg.87"/>
<organism evidence="1 2">
    <name type="scientific">Acidaminococcus intestini (strain RyC-MR95)</name>
    <dbReference type="NCBI Taxonomy" id="568816"/>
    <lineage>
        <taxon>Bacteria</taxon>
        <taxon>Bacillati</taxon>
        <taxon>Bacillota</taxon>
        <taxon>Negativicutes</taxon>
        <taxon>Acidaminococcales</taxon>
        <taxon>Acidaminococcaceae</taxon>
        <taxon>Acidaminococcus</taxon>
    </lineage>
</organism>
<evidence type="ECO:0000313" key="1">
    <source>
        <dbReference type="EMBL" id="AEQ21345.1"/>
    </source>
</evidence>
<proteinExistence type="predicted"/>
<gene>
    <name evidence="1" type="ordered locus">Acin_0092</name>
</gene>
<dbReference type="Proteomes" id="UP000007093">
    <property type="component" value="Chromosome"/>
</dbReference>
<dbReference type="STRING" id="568816.Acin_0092"/>
<dbReference type="eggNOG" id="COG0778">
    <property type="taxonomic scope" value="Bacteria"/>
</dbReference>
<dbReference type="GeneID" id="92877812"/>
<accession>G4Q6J7</accession>
<dbReference type="HOGENOM" id="CLU_2257601_0_0_9"/>
<sequence length="103" mass="11388">MKEVPVLIFVMNDLGCRLDHTLSWDERVSGICYAPSIDAAVENGCLTADSLELGSLWICNTYFACPEIMPHTKKPLRTNLCPCPGICRGSSPLTDCAKLLRMR</sequence>